<keyword evidence="2" id="KW-0812">Transmembrane</keyword>
<proteinExistence type="predicted"/>
<feature type="compositionally biased region" description="Basic residues" evidence="1">
    <location>
        <begin position="194"/>
        <end position="211"/>
    </location>
</feature>
<evidence type="ECO:0000256" key="1">
    <source>
        <dbReference type="SAM" id="MobiDB-lite"/>
    </source>
</evidence>
<dbReference type="AlphaFoldDB" id="A0A182U6Z2"/>
<feature type="region of interest" description="Disordered" evidence="1">
    <location>
        <begin position="170"/>
        <end position="233"/>
    </location>
</feature>
<organism evidence="3 4">
    <name type="scientific">Anopheles melas</name>
    <dbReference type="NCBI Taxonomy" id="34690"/>
    <lineage>
        <taxon>Eukaryota</taxon>
        <taxon>Metazoa</taxon>
        <taxon>Ecdysozoa</taxon>
        <taxon>Arthropoda</taxon>
        <taxon>Hexapoda</taxon>
        <taxon>Insecta</taxon>
        <taxon>Pterygota</taxon>
        <taxon>Neoptera</taxon>
        <taxon>Endopterygota</taxon>
        <taxon>Diptera</taxon>
        <taxon>Nematocera</taxon>
        <taxon>Culicoidea</taxon>
        <taxon>Culicidae</taxon>
        <taxon>Anophelinae</taxon>
        <taxon>Anopheles</taxon>
    </lineage>
</organism>
<evidence type="ECO:0000313" key="4">
    <source>
        <dbReference type="Proteomes" id="UP000075902"/>
    </source>
</evidence>
<keyword evidence="2" id="KW-1133">Transmembrane helix</keyword>
<keyword evidence="4" id="KW-1185">Reference proteome</keyword>
<dbReference type="VEuPathDB" id="VectorBase:AMEC015042"/>
<sequence length="233" mass="25108">MTVHVGLEGGPHAEFELTPIVSIGIFIGILTVLICIIIAVAAAFKLRATQAKQHTTATTTTAGGKRPGNLPIKEKISLPLSQSEDMYDEKNPDVVPSNEDPDYKLISANQTPTALHNSLCNSKHDIIGRTILDDSRKTYLTGLSRNADSVRLRAWNVTLAAILGVGLGPGSETARTNAPHRPLMHGENKAAPARPRRNAANQKHRHARQHKANNNIPTGGPSWKAMHGNALLQ</sequence>
<accession>A0A182U6Z2</accession>
<feature type="transmembrane region" description="Helical" evidence="2">
    <location>
        <begin position="20"/>
        <end position="44"/>
    </location>
</feature>
<evidence type="ECO:0000313" key="3">
    <source>
        <dbReference type="EnsemblMetazoa" id="AMEC015042-PA"/>
    </source>
</evidence>
<name>A0A182U6Z2_9DIPT</name>
<protein>
    <submittedName>
        <fullName evidence="3">Uncharacterized protein</fullName>
    </submittedName>
</protein>
<evidence type="ECO:0000256" key="2">
    <source>
        <dbReference type="SAM" id="Phobius"/>
    </source>
</evidence>
<keyword evidence="2" id="KW-0472">Membrane</keyword>
<reference evidence="3" key="2">
    <citation type="submission" date="2020-05" db="UniProtKB">
        <authorList>
            <consortium name="EnsemblMetazoa"/>
        </authorList>
    </citation>
    <scope>IDENTIFICATION</scope>
    <source>
        <strain evidence="3">CM1001059</strain>
    </source>
</reference>
<dbReference type="STRING" id="34690.A0A182U6Z2"/>
<reference evidence="4" key="1">
    <citation type="submission" date="2014-01" db="EMBL/GenBank/DDBJ databases">
        <title>The Genome Sequence of Anopheles melas CM1001059_A (V2).</title>
        <authorList>
            <consortium name="The Broad Institute Genomics Platform"/>
            <person name="Neafsey D.E."/>
            <person name="Besansky N."/>
            <person name="Howell P."/>
            <person name="Walton C."/>
            <person name="Young S.K."/>
            <person name="Zeng Q."/>
            <person name="Gargeya S."/>
            <person name="Fitzgerald M."/>
            <person name="Haas B."/>
            <person name="Abouelleil A."/>
            <person name="Allen A.W."/>
            <person name="Alvarado L."/>
            <person name="Arachchi H.M."/>
            <person name="Berlin A.M."/>
            <person name="Chapman S.B."/>
            <person name="Gainer-Dewar J."/>
            <person name="Goldberg J."/>
            <person name="Griggs A."/>
            <person name="Gujja S."/>
            <person name="Hansen M."/>
            <person name="Howarth C."/>
            <person name="Imamovic A."/>
            <person name="Ireland A."/>
            <person name="Larimer J."/>
            <person name="McCowan C."/>
            <person name="Murphy C."/>
            <person name="Pearson M."/>
            <person name="Poon T.W."/>
            <person name="Priest M."/>
            <person name="Roberts A."/>
            <person name="Saif S."/>
            <person name="Shea T."/>
            <person name="Sisk P."/>
            <person name="Sykes S."/>
            <person name="Wortman J."/>
            <person name="Nusbaum C."/>
            <person name="Birren B."/>
        </authorList>
    </citation>
    <scope>NUCLEOTIDE SEQUENCE [LARGE SCALE GENOMIC DNA]</scope>
    <source>
        <strain evidence="4">CM1001059</strain>
    </source>
</reference>
<dbReference type="Proteomes" id="UP000075902">
    <property type="component" value="Unassembled WGS sequence"/>
</dbReference>
<dbReference type="EnsemblMetazoa" id="AMEC015042-RA">
    <property type="protein sequence ID" value="AMEC015042-PA"/>
    <property type="gene ID" value="AMEC015042"/>
</dbReference>